<reference evidence="2" key="2">
    <citation type="journal article" date="2015" name="Data Brief">
        <title>Shoot transcriptome of the giant reed, Arundo donax.</title>
        <authorList>
            <person name="Barrero R.A."/>
            <person name="Guerrero F.D."/>
            <person name="Moolhuijzen P."/>
            <person name="Goolsby J.A."/>
            <person name="Tidwell J."/>
            <person name="Bellgard S.E."/>
            <person name="Bellgard M.I."/>
        </authorList>
    </citation>
    <scope>NUCLEOTIDE SEQUENCE</scope>
    <source>
        <tissue evidence="2">Shoot tissue taken approximately 20 cm above the soil surface</tissue>
    </source>
</reference>
<reference evidence="2" key="1">
    <citation type="submission" date="2014-09" db="EMBL/GenBank/DDBJ databases">
        <authorList>
            <person name="Magalhaes I.L.F."/>
            <person name="Oliveira U."/>
            <person name="Santos F.R."/>
            <person name="Vidigal T.H.D.A."/>
            <person name="Brescovit A.D."/>
            <person name="Santos A.J."/>
        </authorList>
    </citation>
    <scope>NUCLEOTIDE SEQUENCE</scope>
    <source>
        <tissue evidence="2">Shoot tissue taken approximately 20 cm above the soil surface</tissue>
    </source>
</reference>
<organism evidence="2">
    <name type="scientific">Arundo donax</name>
    <name type="common">Giant reed</name>
    <name type="synonym">Donax arundinaceus</name>
    <dbReference type="NCBI Taxonomy" id="35708"/>
    <lineage>
        <taxon>Eukaryota</taxon>
        <taxon>Viridiplantae</taxon>
        <taxon>Streptophyta</taxon>
        <taxon>Embryophyta</taxon>
        <taxon>Tracheophyta</taxon>
        <taxon>Spermatophyta</taxon>
        <taxon>Magnoliopsida</taxon>
        <taxon>Liliopsida</taxon>
        <taxon>Poales</taxon>
        <taxon>Poaceae</taxon>
        <taxon>PACMAD clade</taxon>
        <taxon>Arundinoideae</taxon>
        <taxon>Arundineae</taxon>
        <taxon>Arundo</taxon>
    </lineage>
</organism>
<evidence type="ECO:0000256" key="1">
    <source>
        <dbReference type="SAM" id="MobiDB-lite"/>
    </source>
</evidence>
<dbReference type="AlphaFoldDB" id="A0A0A9BBE2"/>
<proteinExistence type="predicted"/>
<evidence type="ECO:0000313" key="2">
    <source>
        <dbReference type="EMBL" id="JAD60621.1"/>
    </source>
</evidence>
<sequence>MPVTVQDEEPSVVVGHKPVDIIRDTHSWASHKMTIPTSPNCRSCTRVQRNRQKKQPKGLNSWYCDV</sequence>
<protein>
    <submittedName>
        <fullName evidence="2">Uncharacterized protein</fullName>
    </submittedName>
</protein>
<name>A0A0A9BBE2_ARUDO</name>
<feature type="region of interest" description="Disordered" evidence="1">
    <location>
        <begin position="42"/>
        <end position="66"/>
    </location>
</feature>
<accession>A0A0A9BBE2</accession>
<dbReference type="EMBL" id="GBRH01237274">
    <property type="protein sequence ID" value="JAD60621.1"/>
    <property type="molecule type" value="Transcribed_RNA"/>
</dbReference>